<evidence type="ECO:0000256" key="3">
    <source>
        <dbReference type="SAM" id="MobiDB-lite"/>
    </source>
</evidence>
<dbReference type="Proteomes" id="UP000438182">
    <property type="component" value="Unassembled WGS sequence"/>
</dbReference>
<sequence>MTRLISGFAGSTRLAVPKRGTRPTSDRVREAIFSALDARDELAGARVLDLYAGSGALGLEAASRGAREVVLVEKSEEAANVCRKNAEAVRSAARGRRAPTITVAGQSVQSYLATRRSSVDVVFIDPPYELGETEVAADLAALAPLLSEDATVIVERSGRSPEPIWPAGIRLERKRDYGDTMLWWAYAADPDAADDDEDGPADGESAADQPA</sequence>
<proteinExistence type="predicted"/>
<evidence type="ECO:0000313" key="5">
    <source>
        <dbReference type="Proteomes" id="UP000438182"/>
    </source>
</evidence>
<dbReference type="InterPro" id="IPR029063">
    <property type="entry name" value="SAM-dependent_MTases_sf"/>
</dbReference>
<comment type="caution">
    <text evidence="4">The sequence shown here is derived from an EMBL/GenBank/DDBJ whole genome shotgun (WGS) entry which is preliminary data.</text>
</comment>
<dbReference type="EMBL" id="WSTA01000010">
    <property type="protein sequence ID" value="MWB97685.1"/>
    <property type="molecule type" value="Genomic_DNA"/>
</dbReference>
<reference evidence="4 5" key="1">
    <citation type="submission" date="2019-12" db="EMBL/GenBank/DDBJ databases">
        <authorList>
            <person name="Kim Y.S."/>
        </authorList>
    </citation>
    <scope>NUCLEOTIDE SEQUENCE [LARGE SCALE GENOMIC DNA]</scope>
    <source>
        <strain evidence="4 5">MMS17-SY077</strain>
    </source>
</reference>
<evidence type="ECO:0000313" key="4">
    <source>
        <dbReference type="EMBL" id="MWB97685.1"/>
    </source>
</evidence>
<dbReference type="AlphaFoldDB" id="A0A6I4NZ22"/>
<dbReference type="RefSeq" id="WP_160423028.1">
    <property type="nucleotide sequence ID" value="NZ_WSTA01000010.1"/>
</dbReference>
<dbReference type="Gene3D" id="3.40.50.150">
    <property type="entry name" value="Vaccinia Virus protein VP39"/>
    <property type="match status" value="1"/>
</dbReference>
<protein>
    <submittedName>
        <fullName evidence="4">16S rRNA (Guanine(966)-N(2))-methyltransferase RsmD</fullName>
        <ecNumber evidence="4">2.1.1.171</ecNumber>
    </submittedName>
</protein>
<feature type="region of interest" description="Disordered" evidence="3">
    <location>
        <begin position="189"/>
        <end position="211"/>
    </location>
</feature>
<dbReference type="PROSITE" id="PS00092">
    <property type="entry name" value="N6_MTASE"/>
    <property type="match status" value="1"/>
</dbReference>
<gene>
    <name evidence="4" type="primary">rsmD</name>
    <name evidence="4" type="ORF">GB864_03840</name>
</gene>
<organism evidence="4 5">
    <name type="scientific">Agromyces seonyuensis</name>
    <dbReference type="NCBI Taxonomy" id="2662446"/>
    <lineage>
        <taxon>Bacteria</taxon>
        <taxon>Bacillati</taxon>
        <taxon>Actinomycetota</taxon>
        <taxon>Actinomycetes</taxon>
        <taxon>Micrococcales</taxon>
        <taxon>Microbacteriaceae</taxon>
        <taxon>Agromyces</taxon>
    </lineage>
</organism>
<name>A0A6I4NZ22_9MICO</name>
<keyword evidence="2 4" id="KW-0808">Transferase</keyword>
<evidence type="ECO:0000256" key="2">
    <source>
        <dbReference type="ARBA" id="ARBA00022679"/>
    </source>
</evidence>
<dbReference type="Pfam" id="PF03602">
    <property type="entry name" value="Cons_hypoth95"/>
    <property type="match status" value="1"/>
</dbReference>
<feature type="compositionally biased region" description="Low complexity" evidence="3">
    <location>
        <begin position="202"/>
        <end position="211"/>
    </location>
</feature>
<dbReference type="EC" id="2.1.1.171" evidence="4"/>
<keyword evidence="1 4" id="KW-0489">Methyltransferase</keyword>
<dbReference type="GO" id="GO:0052913">
    <property type="term" value="F:16S rRNA (guanine(966)-N(2))-methyltransferase activity"/>
    <property type="evidence" value="ECO:0007669"/>
    <property type="project" value="UniProtKB-EC"/>
</dbReference>
<dbReference type="InterPro" id="IPR004398">
    <property type="entry name" value="RNA_MeTrfase_RsmD"/>
</dbReference>
<dbReference type="GO" id="GO:0003676">
    <property type="term" value="F:nucleic acid binding"/>
    <property type="evidence" value="ECO:0007669"/>
    <property type="project" value="InterPro"/>
</dbReference>
<dbReference type="SUPFAM" id="SSF53335">
    <property type="entry name" value="S-adenosyl-L-methionine-dependent methyltransferases"/>
    <property type="match status" value="1"/>
</dbReference>
<dbReference type="NCBIfam" id="TIGR00095">
    <property type="entry name" value="16S rRNA (guanine(966)-N(2))-methyltransferase RsmD"/>
    <property type="match status" value="1"/>
</dbReference>
<dbReference type="PANTHER" id="PTHR43542:SF1">
    <property type="entry name" value="METHYLTRANSFERASE"/>
    <property type="match status" value="1"/>
</dbReference>
<dbReference type="CDD" id="cd02440">
    <property type="entry name" value="AdoMet_MTases"/>
    <property type="match status" value="1"/>
</dbReference>
<dbReference type="PIRSF" id="PIRSF004553">
    <property type="entry name" value="CHP00095"/>
    <property type="match status" value="1"/>
</dbReference>
<dbReference type="PANTHER" id="PTHR43542">
    <property type="entry name" value="METHYLTRANSFERASE"/>
    <property type="match status" value="1"/>
</dbReference>
<keyword evidence="5" id="KW-1185">Reference proteome</keyword>
<evidence type="ECO:0000256" key="1">
    <source>
        <dbReference type="ARBA" id="ARBA00022603"/>
    </source>
</evidence>
<feature type="compositionally biased region" description="Acidic residues" evidence="3">
    <location>
        <begin position="191"/>
        <end position="201"/>
    </location>
</feature>
<accession>A0A6I4NZ22</accession>
<dbReference type="InterPro" id="IPR002052">
    <property type="entry name" value="DNA_methylase_N6_adenine_CS"/>
</dbReference>